<evidence type="ECO:0000259" key="5">
    <source>
        <dbReference type="Pfam" id="PF02902"/>
    </source>
</evidence>
<evidence type="ECO:0000313" key="8">
    <source>
        <dbReference type="Proteomes" id="UP000029121"/>
    </source>
</evidence>
<dbReference type="GO" id="GO:0008234">
    <property type="term" value="F:cysteine-type peptidase activity"/>
    <property type="evidence" value="ECO:0007669"/>
    <property type="project" value="InterPro"/>
</dbReference>
<dbReference type="PANTHER" id="PTHR48449:SF1">
    <property type="entry name" value="DUF1985 DOMAIN-CONTAINING PROTEIN"/>
    <property type="match status" value="1"/>
</dbReference>
<evidence type="ECO:0000256" key="1">
    <source>
        <dbReference type="ARBA" id="ARBA00005234"/>
    </source>
</evidence>
<organism evidence="7 8">
    <name type="scientific">Capsella rubella</name>
    <dbReference type="NCBI Taxonomy" id="81985"/>
    <lineage>
        <taxon>Eukaryota</taxon>
        <taxon>Viridiplantae</taxon>
        <taxon>Streptophyta</taxon>
        <taxon>Embryophyta</taxon>
        <taxon>Tracheophyta</taxon>
        <taxon>Spermatophyta</taxon>
        <taxon>Magnoliopsida</taxon>
        <taxon>eudicotyledons</taxon>
        <taxon>Gunneridae</taxon>
        <taxon>Pentapetalae</taxon>
        <taxon>rosids</taxon>
        <taxon>malvids</taxon>
        <taxon>Brassicales</taxon>
        <taxon>Brassicaceae</taxon>
        <taxon>Camelineae</taxon>
        <taxon>Capsella</taxon>
    </lineage>
</organism>
<evidence type="ECO:0000256" key="4">
    <source>
        <dbReference type="SAM" id="MobiDB-lite"/>
    </source>
</evidence>
<dbReference type="InterPro" id="IPR038765">
    <property type="entry name" value="Papain-like_cys_pep_sf"/>
</dbReference>
<dbReference type="SUPFAM" id="SSF54001">
    <property type="entry name" value="Cysteine proteinases"/>
    <property type="match status" value="1"/>
</dbReference>
<dbReference type="InterPro" id="IPR015410">
    <property type="entry name" value="DUF1985"/>
</dbReference>
<feature type="region of interest" description="Disordered" evidence="4">
    <location>
        <begin position="1"/>
        <end position="22"/>
    </location>
</feature>
<dbReference type="InterPro" id="IPR003653">
    <property type="entry name" value="Peptidase_C48_C"/>
</dbReference>
<dbReference type="PANTHER" id="PTHR48449">
    <property type="entry name" value="DUF1985 DOMAIN-CONTAINING PROTEIN"/>
    <property type="match status" value="1"/>
</dbReference>
<protein>
    <recommendedName>
        <fullName evidence="9">DUF1985 domain-containing protein</fullName>
    </recommendedName>
</protein>
<evidence type="ECO:0008006" key="9">
    <source>
        <dbReference type="Google" id="ProtNLM"/>
    </source>
</evidence>
<gene>
    <name evidence="7" type="ORF">CARUB_v10002892mg</name>
</gene>
<evidence type="ECO:0000256" key="2">
    <source>
        <dbReference type="ARBA" id="ARBA00022670"/>
    </source>
</evidence>
<dbReference type="GO" id="GO:0006508">
    <property type="term" value="P:proteolysis"/>
    <property type="evidence" value="ECO:0007669"/>
    <property type="project" value="UniProtKB-KW"/>
</dbReference>
<feature type="compositionally biased region" description="Basic and acidic residues" evidence="4">
    <location>
        <begin position="369"/>
        <end position="412"/>
    </location>
</feature>
<dbReference type="EMBL" id="KB870810">
    <property type="protein sequence ID" value="EOA22293.1"/>
    <property type="molecule type" value="Genomic_DNA"/>
</dbReference>
<keyword evidence="8" id="KW-1185">Reference proteome</keyword>
<proteinExistence type="inferred from homology"/>
<sequence length="632" mass="70887">MAGDIDREMASSSGEKKGKYPPLLYPPGKSPLLKRSIHHNCTLASFGFMKDCIGEDVYKDIRDHTQVGVLLSLADSDYVWWAKLVHYILTRQLAIERRYEIWSLIEGCPIMFSLYEYEDISRLNCQPIVEDDIVEVDHREFWAELKVDSGLGPNWYDLDEALKNCRTWTPDKRKMLGLFLVVHVGILGLPRGSTIPLEYAKRVLYIAAFDRFPCGGVGFMELLQSIKVLSFKKESCAIHGCVHVLMIWAFDCLKHLGKTYGNKKKFDEDFAAADDVPPLLMWSGKRPRIDIAEFFATEKLVKKKIVAEHVSWREEDDIFPFWPDEVAVYGESCGSNKLLDNLLHDIFLERVDERQWDVPCTEVGGQKKMEKNKQIIDSDDVGGHKKMEKRKQIIDSDDVGVQKKMEKRKQLMDFEDEVDPPPQKKQSFRRSKGPVKLVKPSDESGEESSGSERAEKGSLEGLMKLLGSLTGKVDSMHANLGGQMEKIGNQVNVIEKKVTVLETNVCELKKDKGEVGDKKGKGVKIGTEVKIGGGANDEESKTGDDGGSGANAEKTPQNYQQGDCGVYAVKYIECLAIGLTFDGLSDESLPAIRLKLPAEVFDEVADIDCFIEISDPNPRGSETGEVEFLSQP</sequence>
<feature type="domain" description="DUF1985" evidence="6">
    <location>
        <begin position="89"/>
        <end position="224"/>
    </location>
</feature>
<dbReference type="Pfam" id="PF02902">
    <property type="entry name" value="Peptidase_C48"/>
    <property type="match status" value="1"/>
</dbReference>
<reference evidence="8" key="1">
    <citation type="journal article" date="2013" name="Nat. Genet.">
        <title>The Capsella rubella genome and the genomic consequences of rapid mating system evolution.</title>
        <authorList>
            <person name="Slotte T."/>
            <person name="Hazzouri K.M."/>
            <person name="Agren J.A."/>
            <person name="Koenig D."/>
            <person name="Maumus F."/>
            <person name="Guo Y.L."/>
            <person name="Steige K."/>
            <person name="Platts A.E."/>
            <person name="Escobar J.S."/>
            <person name="Newman L.K."/>
            <person name="Wang W."/>
            <person name="Mandakova T."/>
            <person name="Vello E."/>
            <person name="Smith L.M."/>
            <person name="Henz S.R."/>
            <person name="Steffen J."/>
            <person name="Takuno S."/>
            <person name="Brandvain Y."/>
            <person name="Coop G."/>
            <person name="Andolfatto P."/>
            <person name="Hu T.T."/>
            <person name="Blanchette M."/>
            <person name="Clark R.M."/>
            <person name="Quesneville H."/>
            <person name="Nordborg M."/>
            <person name="Gaut B.S."/>
            <person name="Lysak M.A."/>
            <person name="Jenkins J."/>
            <person name="Grimwood J."/>
            <person name="Chapman J."/>
            <person name="Prochnik S."/>
            <person name="Shu S."/>
            <person name="Rokhsar D."/>
            <person name="Schmutz J."/>
            <person name="Weigel D."/>
            <person name="Wright S.I."/>
        </authorList>
    </citation>
    <scope>NUCLEOTIDE SEQUENCE [LARGE SCALE GENOMIC DNA]</scope>
    <source>
        <strain evidence="8">cv. Monte Gargano</strain>
    </source>
</reference>
<accession>R0HES7</accession>
<feature type="compositionally biased region" description="Basic and acidic residues" evidence="4">
    <location>
        <begin position="1"/>
        <end position="18"/>
    </location>
</feature>
<dbReference type="Gene3D" id="3.40.395.10">
    <property type="entry name" value="Adenoviral Proteinase, Chain A"/>
    <property type="match status" value="1"/>
</dbReference>
<dbReference type="Pfam" id="PF09331">
    <property type="entry name" value="DUF1985"/>
    <property type="match status" value="1"/>
</dbReference>
<comment type="similarity">
    <text evidence="1">Belongs to the peptidase C48 family.</text>
</comment>
<feature type="region of interest" description="Disordered" evidence="4">
    <location>
        <begin position="530"/>
        <end position="557"/>
    </location>
</feature>
<name>R0HES7_9BRAS</name>
<keyword evidence="3" id="KW-0378">Hydrolase</keyword>
<evidence type="ECO:0000259" key="6">
    <source>
        <dbReference type="Pfam" id="PF09331"/>
    </source>
</evidence>
<keyword evidence="2" id="KW-0645">Protease</keyword>
<dbReference type="AlphaFoldDB" id="R0HES7"/>
<dbReference type="Proteomes" id="UP000029121">
    <property type="component" value="Unassembled WGS sequence"/>
</dbReference>
<feature type="region of interest" description="Disordered" evidence="4">
    <location>
        <begin position="369"/>
        <end position="459"/>
    </location>
</feature>
<evidence type="ECO:0000256" key="3">
    <source>
        <dbReference type="ARBA" id="ARBA00022801"/>
    </source>
</evidence>
<feature type="domain" description="Ubiquitin-like protease family profile" evidence="5">
    <location>
        <begin position="551"/>
        <end position="602"/>
    </location>
</feature>
<evidence type="ECO:0000313" key="7">
    <source>
        <dbReference type="EMBL" id="EOA22293.1"/>
    </source>
</evidence>